<dbReference type="PANTHER" id="PTHR41155:SF1">
    <property type="entry name" value="FI19525P1"/>
    <property type="match status" value="1"/>
</dbReference>
<feature type="compositionally biased region" description="Basic and acidic residues" evidence="1">
    <location>
        <begin position="39"/>
        <end position="60"/>
    </location>
</feature>
<dbReference type="Proteomes" id="UP000095300">
    <property type="component" value="Unassembled WGS sequence"/>
</dbReference>
<reference evidence="3" key="1">
    <citation type="submission" date="2020-05" db="UniProtKB">
        <authorList>
            <consortium name="EnsemblMetazoa"/>
        </authorList>
    </citation>
    <scope>IDENTIFICATION</scope>
    <source>
        <strain evidence="3">USDA</strain>
    </source>
</reference>
<keyword evidence="4" id="KW-1185">Reference proteome</keyword>
<feature type="transmembrane region" description="Helical" evidence="2">
    <location>
        <begin position="196"/>
        <end position="218"/>
    </location>
</feature>
<organism evidence="3 4">
    <name type="scientific">Stomoxys calcitrans</name>
    <name type="common">Stable fly</name>
    <name type="synonym">Conops calcitrans</name>
    <dbReference type="NCBI Taxonomy" id="35570"/>
    <lineage>
        <taxon>Eukaryota</taxon>
        <taxon>Metazoa</taxon>
        <taxon>Ecdysozoa</taxon>
        <taxon>Arthropoda</taxon>
        <taxon>Hexapoda</taxon>
        <taxon>Insecta</taxon>
        <taxon>Pterygota</taxon>
        <taxon>Neoptera</taxon>
        <taxon>Endopterygota</taxon>
        <taxon>Diptera</taxon>
        <taxon>Brachycera</taxon>
        <taxon>Muscomorpha</taxon>
        <taxon>Muscoidea</taxon>
        <taxon>Muscidae</taxon>
        <taxon>Stomoxys</taxon>
    </lineage>
</organism>
<dbReference type="EnsemblMetazoa" id="SCAU015910-RA">
    <property type="protein sequence ID" value="SCAU015910-PA"/>
    <property type="gene ID" value="SCAU015910"/>
</dbReference>
<feature type="region of interest" description="Disordered" evidence="1">
    <location>
        <begin position="1"/>
        <end position="123"/>
    </location>
</feature>
<evidence type="ECO:0000256" key="2">
    <source>
        <dbReference type="SAM" id="Phobius"/>
    </source>
</evidence>
<feature type="compositionally biased region" description="Basic residues" evidence="1">
    <location>
        <begin position="1"/>
        <end position="11"/>
    </location>
</feature>
<name>A0A1I8QCK7_STOCA</name>
<feature type="compositionally biased region" description="Pro residues" evidence="1">
    <location>
        <begin position="102"/>
        <end position="112"/>
    </location>
</feature>
<accession>A0A1I8QCK7</accession>
<evidence type="ECO:0000256" key="1">
    <source>
        <dbReference type="SAM" id="MobiDB-lite"/>
    </source>
</evidence>
<keyword evidence="2" id="KW-0472">Membrane</keyword>
<proteinExistence type="predicted"/>
<feature type="compositionally biased region" description="Polar residues" evidence="1">
    <location>
        <begin position="159"/>
        <end position="172"/>
    </location>
</feature>
<sequence length="314" mass="35014">MHERRVKKIKGGHYVATHGRSTPDPPYVHSNRGYSTDGEESHRAPSERTMSEYTIAHERTSPQGHYHSSRKTRINNGHTNGHSNGHYSQSVVDSGGPRSLSGPPPSRLPPRAPSALSYDHGGGDTGSDIYVTSAAYKAPSEISRYSHRPASRAPRSVYSVASTAKTGRSARSTTKRGAKIETMSAPNPFCPNVKGVCCLMLLLNLGLILVTLGFVIVVQFHEPVYVWILGIIFLIFGFLTLIGCMVYCVYVCRDAKTPSQVRNEDLYWTRHWQKNIGYTPQEINYKADKYDAYSDRYSVGKMSGKYSDRESNRY</sequence>
<feature type="region of interest" description="Disordered" evidence="1">
    <location>
        <begin position="144"/>
        <end position="178"/>
    </location>
</feature>
<gene>
    <name evidence="3" type="primary">106091249</name>
</gene>
<protein>
    <submittedName>
        <fullName evidence="3">Uncharacterized protein</fullName>
    </submittedName>
</protein>
<dbReference type="PANTHER" id="PTHR41155">
    <property type="entry name" value="FI19525P1"/>
    <property type="match status" value="1"/>
</dbReference>
<feature type="transmembrane region" description="Helical" evidence="2">
    <location>
        <begin position="224"/>
        <end position="252"/>
    </location>
</feature>
<dbReference type="VEuPathDB" id="VectorBase:SCAU015910"/>
<feature type="compositionally biased region" description="Low complexity" evidence="1">
    <location>
        <begin position="75"/>
        <end position="86"/>
    </location>
</feature>
<dbReference type="OrthoDB" id="8188414at2759"/>
<keyword evidence="2" id="KW-0812">Transmembrane</keyword>
<keyword evidence="2" id="KW-1133">Transmembrane helix</keyword>
<evidence type="ECO:0000313" key="3">
    <source>
        <dbReference type="EnsemblMetazoa" id="SCAU015910-PA"/>
    </source>
</evidence>
<dbReference type="AlphaFoldDB" id="A0A1I8QCK7"/>
<evidence type="ECO:0000313" key="4">
    <source>
        <dbReference type="Proteomes" id="UP000095300"/>
    </source>
</evidence>